<gene>
    <name evidence="1" type="ORF">rCG_50788</name>
</gene>
<dbReference type="Proteomes" id="UP000234681">
    <property type="component" value="Chromosome 7"/>
</dbReference>
<organism evidence="1 2">
    <name type="scientific">Rattus norvegicus</name>
    <name type="common">Rat</name>
    <dbReference type="NCBI Taxonomy" id="10116"/>
    <lineage>
        <taxon>Eukaryota</taxon>
        <taxon>Metazoa</taxon>
        <taxon>Chordata</taxon>
        <taxon>Craniata</taxon>
        <taxon>Vertebrata</taxon>
        <taxon>Euteleostomi</taxon>
        <taxon>Mammalia</taxon>
        <taxon>Eutheria</taxon>
        <taxon>Euarchontoglires</taxon>
        <taxon>Glires</taxon>
        <taxon>Rodentia</taxon>
        <taxon>Myomorpha</taxon>
        <taxon>Muroidea</taxon>
        <taxon>Muridae</taxon>
        <taxon>Murinae</taxon>
        <taxon>Rattus</taxon>
    </lineage>
</organism>
<reference evidence="1 2" key="1">
    <citation type="submission" date="2005-09" db="EMBL/GenBank/DDBJ databases">
        <authorList>
            <person name="Mural R.J."/>
            <person name="Li P.W."/>
            <person name="Adams M.D."/>
            <person name="Amanatides P.G."/>
            <person name="Baden-Tillson H."/>
            <person name="Barnstead M."/>
            <person name="Chin S.H."/>
            <person name="Dew I."/>
            <person name="Evans C.A."/>
            <person name="Ferriera S."/>
            <person name="Flanigan M."/>
            <person name="Fosler C."/>
            <person name="Glodek A."/>
            <person name="Gu Z."/>
            <person name="Holt R.A."/>
            <person name="Jennings D."/>
            <person name="Kraft C.L."/>
            <person name="Lu F."/>
            <person name="Nguyen T."/>
            <person name="Nusskern D.R."/>
            <person name="Pfannkoch C.M."/>
            <person name="Sitter C."/>
            <person name="Sutton G.G."/>
            <person name="Venter J.C."/>
            <person name="Wang Z."/>
            <person name="Woodage T."/>
            <person name="Zheng X.H."/>
            <person name="Zhong F."/>
        </authorList>
    </citation>
    <scope>NUCLEOTIDE SEQUENCE [LARGE SCALE GENOMIC DNA]</scope>
    <source>
        <strain>BN</strain>
        <strain evidence="2">Sprague-Dawley</strain>
    </source>
</reference>
<dbReference type="EMBL" id="CH474035">
    <property type="protein sequence ID" value="EDL86889.1"/>
    <property type="molecule type" value="Genomic_DNA"/>
</dbReference>
<sequence length="34" mass="3705">MVNNITSLKRAKGLVMLPVSSHRLLESPFNPPGT</sequence>
<evidence type="ECO:0000313" key="2">
    <source>
        <dbReference type="Proteomes" id="UP000234681"/>
    </source>
</evidence>
<protein>
    <submittedName>
        <fullName evidence="1">RCG50788</fullName>
    </submittedName>
</protein>
<name>A6KCQ3_RAT</name>
<evidence type="ECO:0000313" key="1">
    <source>
        <dbReference type="EMBL" id="EDL86889.1"/>
    </source>
</evidence>
<proteinExistence type="predicted"/>
<dbReference type="AlphaFoldDB" id="A6KCQ3"/>
<accession>A6KCQ3</accession>
<feature type="non-terminal residue" evidence="1">
    <location>
        <position position="34"/>
    </location>
</feature>